<dbReference type="InterPro" id="IPR014816">
    <property type="entry name" value="tRNA_MeTrfase_Gcd14"/>
</dbReference>
<comment type="similarity">
    <text evidence="7">Belongs to the class I-like SAM-binding methyltransferase superfamily. TRM61 family.</text>
</comment>
<dbReference type="GO" id="GO:0030488">
    <property type="term" value="P:tRNA methylation"/>
    <property type="evidence" value="ECO:0007669"/>
    <property type="project" value="InterPro"/>
</dbReference>
<dbReference type="CDD" id="cd02440">
    <property type="entry name" value="AdoMet_MTases"/>
    <property type="match status" value="1"/>
</dbReference>
<comment type="caution">
    <text evidence="9">The sequence shown here is derived from an EMBL/GenBank/DDBJ whole genome shotgun (WGS) entry which is preliminary data.</text>
</comment>
<dbReference type="EMBL" id="CAJVCH010360086">
    <property type="protein sequence ID" value="CAG7816073.1"/>
    <property type="molecule type" value="Genomic_DNA"/>
</dbReference>
<dbReference type="InterPro" id="IPR049470">
    <property type="entry name" value="TRM61_C"/>
</dbReference>
<keyword evidence="3 7" id="KW-0808">Transferase</keyword>
<protein>
    <recommendedName>
        <fullName evidence="7">tRNA (adenine(58)-N(1))-methyltransferase catalytic subunit TRMT61A</fullName>
        <ecNumber evidence="7">2.1.1.220</ecNumber>
    </recommendedName>
</protein>
<evidence type="ECO:0000256" key="1">
    <source>
        <dbReference type="ARBA" id="ARBA00004123"/>
    </source>
</evidence>
<proteinExistence type="inferred from homology"/>
<comment type="function">
    <text evidence="7">Catalytic subunit of tRNA (adenine-N(1)-)-methyltransferase, which catalyzes the formation of N(1)-methyladenine at position 58 (m1A58) in initiator methionyl-tRNA.</text>
</comment>
<dbReference type="OrthoDB" id="1925287at2759"/>
<evidence type="ECO:0000313" key="9">
    <source>
        <dbReference type="EMBL" id="CAG7816073.1"/>
    </source>
</evidence>
<keyword evidence="5 7" id="KW-0819">tRNA processing</keyword>
<dbReference type="EC" id="2.1.1.220" evidence="7"/>
<keyword evidence="10" id="KW-1185">Reference proteome</keyword>
<organism evidence="9 10">
    <name type="scientific">Allacma fusca</name>
    <dbReference type="NCBI Taxonomy" id="39272"/>
    <lineage>
        <taxon>Eukaryota</taxon>
        <taxon>Metazoa</taxon>
        <taxon>Ecdysozoa</taxon>
        <taxon>Arthropoda</taxon>
        <taxon>Hexapoda</taxon>
        <taxon>Collembola</taxon>
        <taxon>Symphypleona</taxon>
        <taxon>Sminthuridae</taxon>
        <taxon>Allacma</taxon>
    </lineage>
</organism>
<dbReference type="FunFam" id="3.10.330.20:FF:000002">
    <property type="entry name" value="tRNA (adenine(58)-N(1))-methyltransferase catalytic subunit TRMT61A"/>
    <property type="match status" value="1"/>
</dbReference>
<comment type="subcellular location">
    <subcellularLocation>
        <location evidence="1 7">Nucleus</location>
    </subcellularLocation>
</comment>
<evidence type="ECO:0000256" key="6">
    <source>
        <dbReference type="ARBA" id="ARBA00023242"/>
    </source>
</evidence>
<dbReference type="GO" id="GO:0031515">
    <property type="term" value="C:tRNA (m1A) methyltransferase complex"/>
    <property type="evidence" value="ECO:0007669"/>
    <property type="project" value="InterPro"/>
</dbReference>
<dbReference type="PIRSF" id="PIRSF017269">
    <property type="entry name" value="GCD14"/>
    <property type="match status" value="1"/>
</dbReference>
<evidence type="ECO:0000259" key="8">
    <source>
        <dbReference type="Pfam" id="PF08704"/>
    </source>
</evidence>
<dbReference type="PANTHER" id="PTHR12133:SF2">
    <property type="entry name" value="TRNA (ADENINE(58)-N(1))-METHYLTRANSFERASE CATALYTIC SUBUNIT TRMT61A"/>
    <property type="match status" value="1"/>
</dbReference>
<evidence type="ECO:0000256" key="7">
    <source>
        <dbReference type="PIRNR" id="PIRNR017269"/>
    </source>
</evidence>
<evidence type="ECO:0000256" key="2">
    <source>
        <dbReference type="ARBA" id="ARBA00022603"/>
    </source>
</evidence>
<evidence type="ECO:0000256" key="4">
    <source>
        <dbReference type="ARBA" id="ARBA00022691"/>
    </source>
</evidence>
<dbReference type="PROSITE" id="PS51620">
    <property type="entry name" value="SAM_TRM61"/>
    <property type="match status" value="1"/>
</dbReference>
<gene>
    <name evidence="9" type="ORF">AFUS01_LOCUS26708</name>
</gene>
<accession>A0A8J2PCE2</accession>
<dbReference type="GO" id="GO:0005634">
    <property type="term" value="C:nucleus"/>
    <property type="evidence" value="ECO:0007669"/>
    <property type="project" value="UniProtKB-SubCell"/>
</dbReference>
<dbReference type="AlphaFoldDB" id="A0A8J2PCE2"/>
<dbReference type="Pfam" id="PF08704">
    <property type="entry name" value="GCD14"/>
    <property type="match status" value="1"/>
</dbReference>
<evidence type="ECO:0000313" key="10">
    <source>
        <dbReference type="Proteomes" id="UP000708208"/>
    </source>
</evidence>
<dbReference type="Proteomes" id="UP000708208">
    <property type="component" value="Unassembled WGS sequence"/>
</dbReference>
<keyword evidence="4 7" id="KW-0949">S-adenosyl-L-methionine</keyword>
<evidence type="ECO:0000256" key="3">
    <source>
        <dbReference type="ARBA" id="ARBA00022679"/>
    </source>
</evidence>
<comment type="catalytic activity">
    <reaction evidence="7">
        <text>adenosine(58) in tRNA + S-adenosyl-L-methionine = N(1)-methyladenosine(58) in tRNA + S-adenosyl-L-homocysteine + H(+)</text>
        <dbReference type="Rhea" id="RHEA:43152"/>
        <dbReference type="Rhea" id="RHEA-COMP:10365"/>
        <dbReference type="Rhea" id="RHEA-COMP:10366"/>
        <dbReference type="ChEBI" id="CHEBI:15378"/>
        <dbReference type="ChEBI" id="CHEBI:57856"/>
        <dbReference type="ChEBI" id="CHEBI:59789"/>
        <dbReference type="ChEBI" id="CHEBI:74411"/>
        <dbReference type="ChEBI" id="CHEBI:74491"/>
        <dbReference type="EC" id="2.1.1.220"/>
    </reaction>
</comment>
<dbReference type="PANTHER" id="PTHR12133">
    <property type="entry name" value="TRNA (ADENINE(58)-N(1))-METHYLTRANSFERASE"/>
    <property type="match status" value="1"/>
</dbReference>
<keyword evidence="2 7" id="KW-0489">Methyltransferase</keyword>
<feature type="domain" description="tRNA (adenine(58)-N(1))-methyltransferase catalytic subunit TRM61 C-terminal" evidence="8">
    <location>
        <begin position="72"/>
        <end position="328"/>
    </location>
</feature>
<sequence>MSFIGKKELVEKNDTVILFLSVNTIYALEVVDKIPNKHGNMVENKFQTIYGVLTVMDLVGKRYGSRITLPKGWCYLLHPTCELWTKTVNHRTQIIYTPDISLIIFGLDLKPGCKVIEAGTGTGSLSHSLIRTVFPTGHLFTFDFHQIRADLAREEFQKHGLSEWVTVGHRDVITDGFDVDVLVDAVFLDLPCPWEVVPHVRRSLRRCGKICTFSPCIEQVQKTCEALKGTKAFENIRTQEVLQRPLSVQLRTLISFDLTPQTEDVCTVEDVVEDSMEGEDEAKIGTKRKLQEKKPHNLKPVKRDQCRFRSIIPPATMPGHTGYLTFATMIVPPASDSSIKVDQVEHEQDALAS</sequence>
<name>A0A8J2PCE2_9HEXA</name>
<evidence type="ECO:0000256" key="5">
    <source>
        <dbReference type="ARBA" id="ARBA00022694"/>
    </source>
</evidence>
<reference evidence="9" key="1">
    <citation type="submission" date="2021-06" db="EMBL/GenBank/DDBJ databases">
        <authorList>
            <person name="Hodson N. C."/>
            <person name="Mongue J. A."/>
            <person name="Jaron S. K."/>
        </authorList>
    </citation>
    <scope>NUCLEOTIDE SEQUENCE</scope>
</reference>
<keyword evidence="6 7" id="KW-0539">Nucleus</keyword>
<dbReference type="GO" id="GO:0160107">
    <property type="term" value="F:tRNA (adenine(58)-N1)-methyltransferase activity"/>
    <property type="evidence" value="ECO:0007669"/>
    <property type="project" value="UniProtKB-EC"/>
</dbReference>